<feature type="domain" description="AAA" evidence="5">
    <location>
        <begin position="3"/>
        <end position="178"/>
    </location>
</feature>
<dbReference type="AlphaFoldDB" id="A0AAE3DCP9"/>
<dbReference type="Gene3D" id="3.40.50.300">
    <property type="entry name" value="P-loop containing nucleotide triphosphate hydrolases"/>
    <property type="match status" value="1"/>
</dbReference>
<comment type="similarity">
    <text evidence="1">Belongs to the ParA family.</text>
</comment>
<organism evidence="6 7">
    <name type="scientific">Hominiventricola filiformis</name>
    <dbReference type="NCBI Taxonomy" id="2885352"/>
    <lineage>
        <taxon>Bacteria</taxon>
        <taxon>Bacillati</taxon>
        <taxon>Bacillota</taxon>
        <taxon>Clostridia</taxon>
        <taxon>Lachnospirales</taxon>
        <taxon>Lachnospiraceae</taxon>
        <taxon>Hominiventricola</taxon>
    </lineage>
</organism>
<dbReference type="SUPFAM" id="SSF52540">
    <property type="entry name" value="P-loop containing nucleoside triphosphate hydrolases"/>
    <property type="match status" value="1"/>
</dbReference>
<accession>A0AAE3DCP9</accession>
<evidence type="ECO:0000256" key="3">
    <source>
        <dbReference type="ARBA" id="ARBA00062323"/>
    </source>
</evidence>
<protein>
    <recommendedName>
        <fullName evidence="4">Sporulation initiation inhibitor protein Soj</fullName>
    </recommendedName>
</protein>
<dbReference type="EMBL" id="JAJEPS010000024">
    <property type="protein sequence ID" value="MCC2127580.1"/>
    <property type="molecule type" value="Genomic_DNA"/>
</dbReference>
<dbReference type="CDD" id="cd02042">
    <property type="entry name" value="ParAB_family"/>
    <property type="match status" value="1"/>
</dbReference>
<proteinExistence type="inferred from homology"/>
<comment type="caution">
    <text evidence="6">The sequence shown here is derived from an EMBL/GenBank/DDBJ whole genome shotgun (WGS) entry which is preliminary data.</text>
</comment>
<dbReference type="InterPro" id="IPR025669">
    <property type="entry name" value="AAA_dom"/>
</dbReference>
<evidence type="ECO:0000313" key="6">
    <source>
        <dbReference type="EMBL" id="MCC2127580.1"/>
    </source>
</evidence>
<evidence type="ECO:0000256" key="1">
    <source>
        <dbReference type="ARBA" id="ARBA00006976"/>
    </source>
</evidence>
<dbReference type="FunFam" id="3.40.50.300:FF:000285">
    <property type="entry name" value="Sporulation initiation inhibitor Soj"/>
    <property type="match status" value="1"/>
</dbReference>
<comment type="subunit">
    <text evidence="3">Dimerizes in the presence of ATP but not ADP; ATP-binding is required for double-stranded (ds)DNA-binding. Interacts with DnaA.</text>
</comment>
<reference evidence="6 7" key="1">
    <citation type="submission" date="2021-10" db="EMBL/GenBank/DDBJ databases">
        <title>Anaerobic single-cell dispensing facilitates the cultivation of human gut bacteria.</title>
        <authorList>
            <person name="Afrizal A."/>
        </authorList>
    </citation>
    <scope>NUCLEOTIDE SEQUENCE [LARGE SCALE GENOMIC DNA]</scope>
    <source>
        <strain evidence="6 7">CLA-AA-H276</strain>
    </source>
</reference>
<evidence type="ECO:0000256" key="4">
    <source>
        <dbReference type="ARBA" id="ARBA00071824"/>
    </source>
</evidence>
<comment type="catalytic activity">
    <reaction evidence="2">
        <text>ATP + H2O = ADP + phosphate + H(+)</text>
        <dbReference type="Rhea" id="RHEA:13065"/>
        <dbReference type="ChEBI" id="CHEBI:15377"/>
        <dbReference type="ChEBI" id="CHEBI:15378"/>
        <dbReference type="ChEBI" id="CHEBI:30616"/>
        <dbReference type="ChEBI" id="CHEBI:43474"/>
        <dbReference type="ChEBI" id="CHEBI:456216"/>
    </reaction>
</comment>
<dbReference type="Proteomes" id="UP001198220">
    <property type="component" value="Unassembled WGS sequence"/>
</dbReference>
<evidence type="ECO:0000256" key="2">
    <source>
        <dbReference type="ARBA" id="ARBA00049360"/>
    </source>
</evidence>
<dbReference type="PANTHER" id="PTHR13696:SF52">
    <property type="entry name" value="PARA FAMILY PROTEIN CT_582"/>
    <property type="match status" value="1"/>
</dbReference>
<dbReference type="RefSeq" id="WP_118771633.1">
    <property type="nucleotide sequence ID" value="NZ_JAJEPS010000024.1"/>
</dbReference>
<dbReference type="InterPro" id="IPR050678">
    <property type="entry name" value="DNA_Partitioning_ATPase"/>
</dbReference>
<dbReference type="InterPro" id="IPR027417">
    <property type="entry name" value="P-loop_NTPase"/>
</dbReference>
<sequence>MGRIIAIANQKGGVGKTTTSINLSACLAEIGQKVLTVDIDPQGNTTSGLGVDKNTVENNVYDLLLGECSIEDCIVETEIENQSLIASNVNLAGAEIELIGIDEKEYILKKALNKVRKQYDFIIIDCPPSLNMLTVNALTAADTVLVPIQCEYYALEGLSQLIHTIELVQDRLNPELEIEGVVFTMYDARTNLSLQVVENVKGYLHQTIYKTIIPRNVRLAEAPSHGLPINLYDTRSAGAESYRLLAQEVLHKGEEEWQ</sequence>
<evidence type="ECO:0000313" key="7">
    <source>
        <dbReference type="Proteomes" id="UP001198220"/>
    </source>
</evidence>
<dbReference type="PIRSF" id="PIRSF009320">
    <property type="entry name" value="Nuc_binding_HP_1000"/>
    <property type="match status" value="1"/>
</dbReference>
<dbReference type="PANTHER" id="PTHR13696">
    <property type="entry name" value="P-LOOP CONTAINING NUCLEOSIDE TRIPHOSPHATE HYDROLASE"/>
    <property type="match status" value="1"/>
</dbReference>
<keyword evidence="7" id="KW-1185">Reference proteome</keyword>
<name>A0AAE3DCP9_9FIRM</name>
<dbReference type="Pfam" id="PF13614">
    <property type="entry name" value="AAA_31"/>
    <property type="match status" value="1"/>
</dbReference>
<evidence type="ECO:0000259" key="5">
    <source>
        <dbReference type="Pfam" id="PF13614"/>
    </source>
</evidence>
<gene>
    <name evidence="6" type="ORF">LKD36_15620</name>
</gene>